<gene>
    <name evidence="1" type="ORF">SAMN02744040_02333</name>
</gene>
<evidence type="ECO:0000313" key="1">
    <source>
        <dbReference type="EMBL" id="SHH55514.1"/>
    </source>
</evidence>
<accession>A0A1M5TXU5</accession>
<reference evidence="2" key="1">
    <citation type="submission" date="2016-11" db="EMBL/GenBank/DDBJ databases">
        <authorList>
            <person name="Varghese N."/>
            <person name="Submissions S."/>
        </authorList>
    </citation>
    <scope>NUCLEOTIDE SEQUENCE [LARGE SCALE GENOMIC DNA]</scope>
    <source>
        <strain evidence="2">DSM 15285</strain>
    </source>
</reference>
<sequence length="630" mass="72517">DLAVKPEGDLYIAHITGEKPKTAVRVDFRMKSEFKEVLRNEDVKLTLMQDGKKIGVYNVTIPNILESKEYSQYAVYTKVDGVLRGEITARIDVNPNKNPEEENYENNYAIARMTPKDFDIMVSNIEINPSYAKEGGEVEIRVTYRAIGEQKGNLLYKNYEVGLSHKGRTYKGEVNFRGKETVTKTFKVNCPKPKKMETIEIATWINNPDITGIEKDKDKPLTQRNNYETSSYIAGENPIMKGVCSAKGKIETEVNIPYTLRYDRVLGHTRCCRSHRRCHTDSEGHRHCHTVCDAYSCSTYISPVDKEYTYKAKNKIEVKNIWAGISAPFIADLGGKTVRSGYWHMPFYIVDMETEVYNNKDDLTYYAKAEEMLKEYIRKNPMKVTPSYKNTQKYLGIEASPKNEVLELVKKIDLEKWSARMDKGTSYVRVKTSKGMASRAVPSASKYHDWREEDIEYYGRCGDGCEYRNKVYNQYYKDNNPKVIDFLRGGKSLGKDTTNIYYTKTRTLYVFAPKVSKYKYYNTDATHTTGSPLHMQFYEIKSSPFGLKFKRESKSYVGEGDINKVLRALYDGIHSQNRLLTINFGEDDGWRKYIFPNVFCGKSASVSIEIEGSVYDDINTTGTQYYEDEN</sequence>
<protein>
    <submittedName>
        <fullName evidence="1">Uncharacterized protein</fullName>
    </submittedName>
</protein>
<dbReference type="RefSeq" id="WP_178137506.1">
    <property type="nucleotide sequence ID" value="NZ_FQXH01000049.1"/>
</dbReference>
<dbReference type="EMBL" id="FQXH01000049">
    <property type="protein sequence ID" value="SHH55514.1"/>
    <property type="molecule type" value="Genomic_DNA"/>
</dbReference>
<name>A0A1M5TXU5_9FIRM</name>
<keyword evidence="2" id="KW-1185">Reference proteome</keyword>
<proteinExistence type="predicted"/>
<dbReference type="AlphaFoldDB" id="A0A1M5TXU5"/>
<organism evidence="1 2">
    <name type="scientific">Tepidibacter thalassicus DSM 15285</name>
    <dbReference type="NCBI Taxonomy" id="1123350"/>
    <lineage>
        <taxon>Bacteria</taxon>
        <taxon>Bacillati</taxon>
        <taxon>Bacillota</taxon>
        <taxon>Clostridia</taxon>
        <taxon>Peptostreptococcales</taxon>
        <taxon>Peptostreptococcaceae</taxon>
        <taxon>Tepidibacter</taxon>
    </lineage>
</organism>
<feature type="non-terminal residue" evidence="1">
    <location>
        <position position="1"/>
    </location>
</feature>
<dbReference type="Proteomes" id="UP000242520">
    <property type="component" value="Unassembled WGS sequence"/>
</dbReference>
<evidence type="ECO:0000313" key="2">
    <source>
        <dbReference type="Proteomes" id="UP000242520"/>
    </source>
</evidence>